<dbReference type="AlphaFoldDB" id="A0A078JRM7"/>
<evidence type="ECO:0000313" key="2">
    <source>
        <dbReference type="Proteomes" id="UP000028999"/>
    </source>
</evidence>
<name>A0A078JRM7_BRANA</name>
<dbReference type="Gramene" id="CDY69469">
    <property type="protein sequence ID" value="CDY69469"/>
    <property type="gene ID" value="GSBRNA2T00088119001"/>
</dbReference>
<sequence length="67" mass="7026">MASSTFLLADLKSGGCATIVEARLWKGANVVKSVELTEEVIANIAQGDVEVINRAVKAARKAIDEGP</sequence>
<organism evidence="1 2">
    <name type="scientific">Brassica napus</name>
    <name type="common">Rape</name>
    <dbReference type="NCBI Taxonomy" id="3708"/>
    <lineage>
        <taxon>Eukaryota</taxon>
        <taxon>Viridiplantae</taxon>
        <taxon>Streptophyta</taxon>
        <taxon>Embryophyta</taxon>
        <taxon>Tracheophyta</taxon>
        <taxon>Spermatophyta</taxon>
        <taxon>Magnoliopsida</taxon>
        <taxon>eudicotyledons</taxon>
        <taxon>Gunneridae</taxon>
        <taxon>Pentapetalae</taxon>
        <taxon>rosids</taxon>
        <taxon>malvids</taxon>
        <taxon>Brassicales</taxon>
        <taxon>Brassicaceae</taxon>
        <taxon>Brassiceae</taxon>
        <taxon>Brassica</taxon>
    </lineage>
</organism>
<proteinExistence type="predicted"/>
<dbReference type="EMBL" id="LK039508">
    <property type="protein sequence ID" value="CDY69469.1"/>
    <property type="molecule type" value="Genomic_DNA"/>
</dbReference>
<accession>A0A078JRM7</accession>
<reference evidence="1 2" key="1">
    <citation type="journal article" date="2014" name="Science">
        <title>Plant genetics. Early allopolyploid evolution in the post-Neolithic Brassica napus oilseed genome.</title>
        <authorList>
            <person name="Chalhoub B."/>
            <person name="Denoeud F."/>
            <person name="Liu S."/>
            <person name="Parkin I.A."/>
            <person name="Tang H."/>
            <person name="Wang X."/>
            <person name="Chiquet J."/>
            <person name="Belcram H."/>
            <person name="Tong C."/>
            <person name="Samans B."/>
            <person name="Correa M."/>
            <person name="Da Silva C."/>
            <person name="Just J."/>
            <person name="Falentin C."/>
            <person name="Koh C.S."/>
            <person name="Le Clainche I."/>
            <person name="Bernard M."/>
            <person name="Bento P."/>
            <person name="Noel B."/>
            <person name="Labadie K."/>
            <person name="Alberti A."/>
            <person name="Charles M."/>
            <person name="Arnaud D."/>
            <person name="Guo H."/>
            <person name="Daviaud C."/>
            <person name="Alamery S."/>
            <person name="Jabbari K."/>
            <person name="Zhao M."/>
            <person name="Edger P.P."/>
            <person name="Chelaifa H."/>
            <person name="Tack D."/>
            <person name="Lassalle G."/>
            <person name="Mestiri I."/>
            <person name="Schnel N."/>
            <person name="Le Paslier M.C."/>
            <person name="Fan G."/>
            <person name="Renault V."/>
            <person name="Bayer P.E."/>
            <person name="Golicz A.A."/>
            <person name="Manoli S."/>
            <person name="Lee T.H."/>
            <person name="Thi V.H."/>
            <person name="Chalabi S."/>
            <person name="Hu Q."/>
            <person name="Fan C."/>
            <person name="Tollenaere R."/>
            <person name="Lu Y."/>
            <person name="Battail C."/>
            <person name="Shen J."/>
            <person name="Sidebottom C.H."/>
            <person name="Wang X."/>
            <person name="Canaguier A."/>
            <person name="Chauveau A."/>
            <person name="Berard A."/>
            <person name="Deniot G."/>
            <person name="Guan M."/>
            <person name="Liu Z."/>
            <person name="Sun F."/>
            <person name="Lim Y.P."/>
            <person name="Lyons E."/>
            <person name="Town C.D."/>
            <person name="Bancroft I."/>
            <person name="Wang X."/>
            <person name="Meng J."/>
            <person name="Ma J."/>
            <person name="Pires J.C."/>
            <person name="King G.J."/>
            <person name="Brunel D."/>
            <person name="Delourme R."/>
            <person name="Renard M."/>
            <person name="Aury J.M."/>
            <person name="Adams K.L."/>
            <person name="Batley J."/>
            <person name="Snowdon R.J."/>
            <person name="Tost J."/>
            <person name="Edwards D."/>
            <person name="Zhou Y."/>
            <person name="Hua W."/>
            <person name="Sharpe A.G."/>
            <person name="Paterson A.H."/>
            <person name="Guan C."/>
            <person name="Wincker P."/>
        </authorList>
    </citation>
    <scope>NUCLEOTIDE SEQUENCE [LARGE SCALE GENOMIC DNA]</scope>
    <source>
        <strain evidence="2">cv. Darmor-bzh</strain>
    </source>
</reference>
<gene>
    <name evidence="1" type="primary">BnaAnng30530D</name>
    <name evidence="1" type="ORF">GSBRNA2T00088119001</name>
</gene>
<dbReference type="Proteomes" id="UP000028999">
    <property type="component" value="Unassembled WGS sequence"/>
</dbReference>
<protein>
    <submittedName>
        <fullName evidence="1">BnaAnng30530D protein</fullName>
    </submittedName>
</protein>
<evidence type="ECO:0000313" key="1">
    <source>
        <dbReference type="EMBL" id="CDY69469.1"/>
    </source>
</evidence>
<keyword evidence="2" id="KW-1185">Reference proteome</keyword>
<dbReference type="PaxDb" id="3708-A0A078JRM7"/>